<protein>
    <submittedName>
        <fullName evidence="1">Uncharacterized protein</fullName>
    </submittedName>
</protein>
<dbReference type="AlphaFoldDB" id="A0A1A6HTV3"/>
<keyword evidence="2" id="KW-1185">Reference proteome</keyword>
<gene>
    <name evidence="1" type="ORF">A6R68_20142</name>
</gene>
<feature type="non-terminal residue" evidence="1">
    <location>
        <position position="1"/>
    </location>
</feature>
<evidence type="ECO:0000313" key="2">
    <source>
        <dbReference type="Proteomes" id="UP000092124"/>
    </source>
</evidence>
<sequence>IDLKLNKKPRAVSISQTIKDWQCSVFNNIGLLEDLLAAASGCGALLPL</sequence>
<dbReference type="EMBL" id="LZPO01010358">
    <property type="protein sequence ID" value="OBS81681.1"/>
    <property type="molecule type" value="Genomic_DNA"/>
</dbReference>
<comment type="caution">
    <text evidence="1">The sequence shown here is derived from an EMBL/GenBank/DDBJ whole genome shotgun (WGS) entry which is preliminary data.</text>
</comment>
<organism evidence="1 2">
    <name type="scientific">Neotoma lepida</name>
    <name type="common">Desert woodrat</name>
    <dbReference type="NCBI Taxonomy" id="56216"/>
    <lineage>
        <taxon>Eukaryota</taxon>
        <taxon>Metazoa</taxon>
        <taxon>Chordata</taxon>
        <taxon>Craniata</taxon>
        <taxon>Vertebrata</taxon>
        <taxon>Euteleostomi</taxon>
        <taxon>Mammalia</taxon>
        <taxon>Eutheria</taxon>
        <taxon>Euarchontoglires</taxon>
        <taxon>Glires</taxon>
        <taxon>Rodentia</taxon>
        <taxon>Myomorpha</taxon>
        <taxon>Muroidea</taxon>
        <taxon>Cricetidae</taxon>
        <taxon>Neotominae</taxon>
        <taxon>Neotoma</taxon>
    </lineage>
</organism>
<reference evidence="1 2" key="1">
    <citation type="submission" date="2016-06" db="EMBL/GenBank/DDBJ databases">
        <title>The Draft Genome Sequence and Annotation of the Desert Woodrat Neotoma lepida.</title>
        <authorList>
            <person name="Campbell M."/>
            <person name="Oakeson K.F."/>
            <person name="Yandell M."/>
            <person name="Halpert J.R."/>
            <person name="Dearing D."/>
        </authorList>
    </citation>
    <scope>NUCLEOTIDE SEQUENCE [LARGE SCALE GENOMIC DNA]</scope>
    <source>
        <strain evidence="1">417</strain>
        <tissue evidence="1">Liver</tissue>
    </source>
</reference>
<proteinExistence type="predicted"/>
<accession>A0A1A6HTV3</accession>
<name>A0A1A6HTV3_NEOLE</name>
<dbReference type="Proteomes" id="UP000092124">
    <property type="component" value="Unassembled WGS sequence"/>
</dbReference>
<evidence type="ECO:0000313" key="1">
    <source>
        <dbReference type="EMBL" id="OBS81681.1"/>
    </source>
</evidence>